<name>A0A9D7SVC8_9BACT</name>
<feature type="transmembrane region" description="Helical" evidence="1">
    <location>
        <begin position="62"/>
        <end position="82"/>
    </location>
</feature>
<evidence type="ECO:0000256" key="1">
    <source>
        <dbReference type="SAM" id="Phobius"/>
    </source>
</evidence>
<keyword evidence="1" id="KW-0472">Membrane</keyword>
<dbReference type="Proteomes" id="UP000808337">
    <property type="component" value="Unassembled WGS sequence"/>
</dbReference>
<accession>A0A9D7SVC8</accession>
<feature type="transmembrane region" description="Helical" evidence="1">
    <location>
        <begin position="175"/>
        <end position="193"/>
    </location>
</feature>
<keyword evidence="1" id="KW-0812">Transmembrane</keyword>
<proteinExistence type="predicted"/>
<feature type="transmembrane region" description="Helical" evidence="1">
    <location>
        <begin position="134"/>
        <end position="154"/>
    </location>
</feature>
<sequence>MAQTIEIKRQLHTPFLLRLVIFWMIIFALFRFVFLAFHINIITHAGLFPAAQSMIAGFRLDLSTISFLIFPSFIFWILNQFVRRRIITVLNMAYTVVVVFSISLLAVSNIKMYHEWGALLNFGVFDYVAHPHEVLTFISTSQLFLLIGFLILYFGFSLWLFKKIVTNFSAPVKNVFLKTTLIIMPIVILPVMARGGLQLAPINESSAYFSKTPFYNHVAINPAWYFLHSYFDLKTTKNPYVYMDGAEAEKRNKNLFLKAKHHCFNPEVC</sequence>
<evidence type="ECO:0008006" key="4">
    <source>
        <dbReference type="Google" id="ProtNLM"/>
    </source>
</evidence>
<gene>
    <name evidence="2" type="ORF">IPP15_10555</name>
</gene>
<keyword evidence="1" id="KW-1133">Transmembrane helix</keyword>
<protein>
    <recommendedName>
        <fullName evidence="4">Sulfatase</fullName>
    </recommendedName>
</protein>
<feature type="transmembrane region" description="Helical" evidence="1">
    <location>
        <begin position="94"/>
        <end position="114"/>
    </location>
</feature>
<reference evidence="2 3" key="1">
    <citation type="submission" date="2020-10" db="EMBL/GenBank/DDBJ databases">
        <title>Connecting structure to function with the recovery of over 1000 high-quality activated sludge metagenome-assembled genomes encoding full-length rRNA genes using long-read sequencing.</title>
        <authorList>
            <person name="Singleton C.M."/>
            <person name="Petriglieri F."/>
            <person name="Kristensen J.M."/>
            <person name="Kirkegaard R.H."/>
            <person name="Michaelsen T.Y."/>
            <person name="Andersen M.H."/>
            <person name="Karst S.M."/>
            <person name="Dueholm M.S."/>
            <person name="Nielsen P.H."/>
            <person name="Albertsen M."/>
        </authorList>
    </citation>
    <scope>NUCLEOTIDE SEQUENCE [LARGE SCALE GENOMIC DNA]</scope>
    <source>
        <strain evidence="2">Ribe_18-Q3-R11-54_MAXAC.273</strain>
    </source>
</reference>
<evidence type="ECO:0000313" key="2">
    <source>
        <dbReference type="EMBL" id="MBK9982844.1"/>
    </source>
</evidence>
<dbReference type="EMBL" id="JADKGY010000008">
    <property type="protein sequence ID" value="MBK9982844.1"/>
    <property type="molecule type" value="Genomic_DNA"/>
</dbReference>
<comment type="caution">
    <text evidence="2">The sequence shown here is derived from an EMBL/GenBank/DDBJ whole genome shotgun (WGS) entry which is preliminary data.</text>
</comment>
<feature type="transmembrane region" description="Helical" evidence="1">
    <location>
        <begin position="20"/>
        <end position="42"/>
    </location>
</feature>
<evidence type="ECO:0000313" key="3">
    <source>
        <dbReference type="Proteomes" id="UP000808337"/>
    </source>
</evidence>
<organism evidence="2 3">
    <name type="scientific">Candidatus Opimibacter skivensis</name>
    <dbReference type="NCBI Taxonomy" id="2982028"/>
    <lineage>
        <taxon>Bacteria</taxon>
        <taxon>Pseudomonadati</taxon>
        <taxon>Bacteroidota</taxon>
        <taxon>Saprospiria</taxon>
        <taxon>Saprospirales</taxon>
        <taxon>Saprospiraceae</taxon>
        <taxon>Candidatus Opimibacter</taxon>
    </lineage>
</organism>
<dbReference type="AlphaFoldDB" id="A0A9D7SVC8"/>